<protein>
    <submittedName>
        <fullName evidence="2">Uncharacterized protein</fullName>
    </submittedName>
</protein>
<dbReference type="EMBL" id="MU006611">
    <property type="protein sequence ID" value="KAF2742319.1"/>
    <property type="molecule type" value="Genomic_DNA"/>
</dbReference>
<feature type="compositionally biased region" description="Low complexity" evidence="1">
    <location>
        <begin position="729"/>
        <end position="755"/>
    </location>
</feature>
<feature type="region of interest" description="Disordered" evidence="1">
    <location>
        <begin position="369"/>
        <end position="409"/>
    </location>
</feature>
<evidence type="ECO:0000256" key="1">
    <source>
        <dbReference type="SAM" id="MobiDB-lite"/>
    </source>
</evidence>
<dbReference type="Proteomes" id="UP000799440">
    <property type="component" value="Unassembled WGS sequence"/>
</dbReference>
<feature type="compositionally biased region" description="Polar residues" evidence="1">
    <location>
        <begin position="1"/>
        <end position="10"/>
    </location>
</feature>
<gene>
    <name evidence="2" type="ORF">M011DRAFT_512448</name>
</gene>
<feature type="compositionally biased region" description="Basic and acidic residues" evidence="1">
    <location>
        <begin position="669"/>
        <end position="702"/>
    </location>
</feature>
<proteinExistence type="predicted"/>
<name>A0A6A6UX24_9PLEO</name>
<dbReference type="AlphaFoldDB" id="A0A6A6UX24"/>
<keyword evidence="3" id="KW-1185">Reference proteome</keyword>
<accession>A0A6A6UX24</accession>
<feature type="compositionally biased region" description="Basic and acidic residues" evidence="1">
    <location>
        <begin position="710"/>
        <end position="728"/>
    </location>
</feature>
<feature type="region of interest" description="Disordered" evidence="1">
    <location>
        <begin position="1"/>
        <end position="32"/>
    </location>
</feature>
<feature type="region of interest" description="Disordered" evidence="1">
    <location>
        <begin position="490"/>
        <end position="511"/>
    </location>
</feature>
<evidence type="ECO:0000313" key="3">
    <source>
        <dbReference type="Proteomes" id="UP000799440"/>
    </source>
</evidence>
<sequence length="1022" mass="113703">MAKSQQNNHAPQRRHERTHERTPIQRRRCSPSLSPEWERRLYNQLTASLQQWDREHAGKFLNEAVDVFSDVFSCLVATAPAVESEYSYADQQYSYDTAPKMPVQQRRQDVVHTPADERVPAGQTSADEQDFLNTQSFMHDFAFEDFNDPLFFSEFFQPTTEVAVDLDASLELDTQPEQHQVIVLDSGNAAETLKPQHHAQPAVTWDSVEGHQYLNQPEANDAQVELAELPAELFATNSILEQAEPGPDDVVPLESFFEDFRPEWSLDWQPMGKSTCGVHDSIPSNIFIFAELFGPDPDAYQGSGLVQPDFDLTMIYNGNQVAPEPTAETTTNVHDTNAIIPQDHQGLRHPTPTFSTDSANSPVRVVAEDPTASDHVNTQTRTGAEHDAGPVPTEPLQNTSHTPMDAPSNVPPTQTAVDCIYTNSDATPLDSQEDTALHISKNYHEWQALMSIWELAGYSHSLNEEHYQAQKPECHMVPQEGNVPSMDFPLNQTYNPQQTSQQDMSLSPTGQSLNFHDVPNYDPTLSVDAEYDGEGLQPPGYNVHFGQSSVENHPQNAVDFVSWYTSTPQGNSSATGFQGPDPLGVSAFHTGPPTYTQSFVPGLDYGADDTAASAHMPQISTSLQYALSGDAPGEETTDPYVPSYWRHNAAQSQNNTTRKRATKSGAQKETTKRAKKETPKSTNKVTEKPEKGKKADSEDQKPNRKRKRVDGRSYEPRKLDEKGPKEPSSKQAKTSAAPAATAPQAPTPSAAPTAPGVVSGDNTNRSADKVQRGRGPPKYTWPISRIRRYRERRWNIPRWATDPAFHHKLLSHVGAPANTDFSNLGNIEITMAEYALFFPNCTAQNEMLRRLKLGDKQGHDLVNAINKARGLGKEVGVTNDCMKHRLNNSTDLYKAWEDGNIEGKGPYQPGTKAHDYFTPARWLEVGACFVSTDSYGLEDPLLIDIAEGLDESQFPQGENVGLITAAIRFVIRWGLTDVRLSQIHVLLQDERWDATIAPMADDADDKFFEKLEEDEKKDQSKK</sequence>
<evidence type="ECO:0000313" key="2">
    <source>
        <dbReference type="EMBL" id="KAF2742319.1"/>
    </source>
</evidence>
<reference evidence="2" key="1">
    <citation type="journal article" date="2020" name="Stud. Mycol.">
        <title>101 Dothideomycetes genomes: a test case for predicting lifestyles and emergence of pathogens.</title>
        <authorList>
            <person name="Haridas S."/>
            <person name="Albert R."/>
            <person name="Binder M."/>
            <person name="Bloem J."/>
            <person name="Labutti K."/>
            <person name="Salamov A."/>
            <person name="Andreopoulos B."/>
            <person name="Baker S."/>
            <person name="Barry K."/>
            <person name="Bills G."/>
            <person name="Bluhm B."/>
            <person name="Cannon C."/>
            <person name="Castanera R."/>
            <person name="Culley D."/>
            <person name="Daum C."/>
            <person name="Ezra D."/>
            <person name="Gonzalez J."/>
            <person name="Henrissat B."/>
            <person name="Kuo A."/>
            <person name="Liang C."/>
            <person name="Lipzen A."/>
            <person name="Lutzoni F."/>
            <person name="Magnuson J."/>
            <person name="Mondo S."/>
            <person name="Nolan M."/>
            <person name="Ohm R."/>
            <person name="Pangilinan J."/>
            <person name="Park H.-J."/>
            <person name="Ramirez L."/>
            <person name="Alfaro M."/>
            <person name="Sun H."/>
            <person name="Tritt A."/>
            <person name="Yoshinaga Y."/>
            <person name="Zwiers L.-H."/>
            <person name="Turgeon B."/>
            <person name="Goodwin S."/>
            <person name="Spatafora J."/>
            <person name="Crous P."/>
            <person name="Grigoriev I."/>
        </authorList>
    </citation>
    <scope>NUCLEOTIDE SEQUENCE</scope>
    <source>
        <strain evidence="2">CBS 119925</strain>
    </source>
</reference>
<feature type="region of interest" description="Disordered" evidence="1">
    <location>
        <begin position="648"/>
        <end position="780"/>
    </location>
</feature>
<organism evidence="2 3">
    <name type="scientific">Sporormia fimetaria CBS 119925</name>
    <dbReference type="NCBI Taxonomy" id="1340428"/>
    <lineage>
        <taxon>Eukaryota</taxon>
        <taxon>Fungi</taxon>
        <taxon>Dikarya</taxon>
        <taxon>Ascomycota</taxon>
        <taxon>Pezizomycotina</taxon>
        <taxon>Dothideomycetes</taxon>
        <taxon>Pleosporomycetidae</taxon>
        <taxon>Pleosporales</taxon>
        <taxon>Sporormiaceae</taxon>
        <taxon>Sporormia</taxon>
    </lineage>
</organism>